<feature type="compositionally biased region" description="Polar residues" evidence="1">
    <location>
        <begin position="1"/>
        <end position="20"/>
    </location>
</feature>
<gene>
    <name evidence="2" type="ORF">SEMRO_80_G042950.1</name>
</gene>
<protein>
    <submittedName>
        <fullName evidence="2">Uncharacterized protein</fullName>
    </submittedName>
</protein>
<keyword evidence="3" id="KW-1185">Reference proteome</keyword>
<proteinExistence type="predicted"/>
<organism evidence="2 3">
    <name type="scientific">Seminavis robusta</name>
    <dbReference type="NCBI Taxonomy" id="568900"/>
    <lineage>
        <taxon>Eukaryota</taxon>
        <taxon>Sar</taxon>
        <taxon>Stramenopiles</taxon>
        <taxon>Ochrophyta</taxon>
        <taxon>Bacillariophyta</taxon>
        <taxon>Bacillariophyceae</taxon>
        <taxon>Bacillariophycidae</taxon>
        <taxon>Naviculales</taxon>
        <taxon>Naviculaceae</taxon>
        <taxon>Seminavis</taxon>
    </lineage>
</organism>
<evidence type="ECO:0000313" key="3">
    <source>
        <dbReference type="Proteomes" id="UP001153069"/>
    </source>
</evidence>
<dbReference type="Proteomes" id="UP001153069">
    <property type="component" value="Unassembled WGS sequence"/>
</dbReference>
<dbReference type="AlphaFoldDB" id="A0A9N8H580"/>
<reference evidence="2" key="1">
    <citation type="submission" date="2020-06" db="EMBL/GenBank/DDBJ databases">
        <authorList>
            <consortium name="Plant Systems Biology data submission"/>
        </authorList>
    </citation>
    <scope>NUCLEOTIDE SEQUENCE</scope>
    <source>
        <strain evidence="2">D6</strain>
    </source>
</reference>
<dbReference type="EMBL" id="CAICTM010000079">
    <property type="protein sequence ID" value="CAB9500262.1"/>
    <property type="molecule type" value="Genomic_DNA"/>
</dbReference>
<name>A0A9N8H580_9STRA</name>
<evidence type="ECO:0000313" key="2">
    <source>
        <dbReference type="EMBL" id="CAB9500262.1"/>
    </source>
</evidence>
<evidence type="ECO:0000256" key="1">
    <source>
        <dbReference type="SAM" id="MobiDB-lite"/>
    </source>
</evidence>
<sequence length="661" mass="74495">MSATLFPTTAPTGAPNQDANSGGLGVRGGFPKLSSERRRSLQVNASQGRDPKKMKLHQFDDIPPVQDGVISASKTPVFDQGRKVDIVIERAHNVGLFFDVDVSDVTEAPDREMPRYLKDAIKGRFTSEETLRNAVYTNLIDDHGVAFPESSVKEIKGMAKVLRRATGNKSRVYKETDLASLMAEYGETQGHKSDNMRRIMKGLPVTTTSKPDLAPLDSKDGADIQIRFGEFKNANNYNTTIACTQCTMYLLALMYWLRTELGKPVDAVYGFYFCGRRCEHQDGTYSVGFVKLSAPTTLGDCIGVEFYETTDTVESNVPMNALIHFLLHGKRWSVSGEMLQGGIMKQERRIPSLYTLPTSLWEDNPDNRRLILHGTLSIVFIVSVAGLKQLLAEHFKKFTNNLLWDLFCQRVDSFISADGNESDDTKYYLKIRSKDTSLQPKPMGYMDDAWDVLSRNQSVSGTYPIRPFSDNGVGVTLMRDRGVPLDTVISSFRARALLPQFKTIMETASFLSNHLPHGDVLPHNLVYDDKKEEISLIDIDEGVWTRGSLPTRKNEYNNGDDDWYKALRYPNFFVEDAKRYTKVQLLASFLYIITEAPNKDIDSGVLQECAKLKEEAKRLGESLCNLDKTDKLAKIPERLKKFNAWVDELESMMNDILDHSQ</sequence>
<accession>A0A9N8H580</accession>
<dbReference type="OrthoDB" id="50632at2759"/>
<comment type="caution">
    <text evidence="2">The sequence shown here is derived from an EMBL/GenBank/DDBJ whole genome shotgun (WGS) entry which is preliminary data.</text>
</comment>
<feature type="region of interest" description="Disordered" evidence="1">
    <location>
        <begin position="1"/>
        <end position="52"/>
    </location>
</feature>